<evidence type="ECO:0000256" key="10">
    <source>
        <dbReference type="PROSITE-ProRule" id="PRU01256"/>
    </source>
</evidence>
<dbReference type="OrthoDB" id="10265467at2759"/>
<dbReference type="InterPro" id="IPR027417">
    <property type="entry name" value="P-loop_NTPase"/>
</dbReference>
<dbReference type="GO" id="GO:0000731">
    <property type="term" value="P:DNA synthesis involved in DNA repair"/>
    <property type="evidence" value="ECO:0007669"/>
    <property type="project" value="TreeGrafter"/>
</dbReference>
<dbReference type="PANTHER" id="PTHR13779:SF7">
    <property type="entry name" value="ATPASE WRNIP1"/>
    <property type="match status" value="1"/>
</dbReference>
<keyword evidence="6 10" id="KW-0863">Zinc-finger</keyword>
<dbReference type="FunFam" id="1.10.3710.10:FF:000005">
    <property type="entry name" value="AAA family ATPase, putative"/>
    <property type="match status" value="1"/>
</dbReference>
<dbReference type="InterPro" id="IPR021886">
    <property type="entry name" value="MgsA_C"/>
</dbReference>
<evidence type="ECO:0000313" key="14">
    <source>
        <dbReference type="Proteomes" id="UP000000599"/>
    </source>
</evidence>
<dbReference type="InterPro" id="IPR006642">
    <property type="entry name" value="Rad18_UBZ4"/>
</dbReference>
<dbReference type="InterPro" id="IPR003593">
    <property type="entry name" value="AAA+_ATPase"/>
</dbReference>
<accession>Q6BHR7</accession>
<dbReference type="eggNOG" id="KOG2028">
    <property type="taxonomic scope" value="Eukaryota"/>
</dbReference>
<dbReference type="InterPro" id="IPR051314">
    <property type="entry name" value="AAA_ATPase_RarA/MGS1/WRNIP1"/>
</dbReference>
<dbReference type="GO" id="GO:0008047">
    <property type="term" value="F:enzyme activator activity"/>
    <property type="evidence" value="ECO:0007669"/>
    <property type="project" value="TreeGrafter"/>
</dbReference>
<dbReference type="InParanoid" id="Q6BHR7"/>
<keyword evidence="7" id="KW-0862">Zinc</keyword>
<dbReference type="GO" id="GO:0003677">
    <property type="term" value="F:DNA binding"/>
    <property type="evidence" value="ECO:0007669"/>
    <property type="project" value="InterPro"/>
</dbReference>
<dbReference type="SUPFAM" id="SSF52540">
    <property type="entry name" value="P-loop containing nucleoside triphosphate hydrolases"/>
    <property type="match status" value="1"/>
</dbReference>
<dbReference type="GO" id="GO:0008270">
    <property type="term" value="F:zinc ion binding"/>
    <property type="evidence" value="ECO:0007669"/>
    <property type="project" value="UniProtKB-KW"/>
</dbReference>
<evidence type="ECO:0000256" key="5">
    <source>
        <dbReference type="ARBA" id="ARBA00022763"/>
    </source>
</evidence>
<dbReference type="KEGG" id="dha:DEHA2G16302g"/>
<dbReference type="SUPFAM" id="SSF48019">
    <property type="entry name" value="post-AAA+ oligomerization domain-like"/>
    <property type="match status" value="1"/>
</dbReference>
<evidence type="ECO:0000256" key="1">
    <source>
        <dbReference type="ARBA" id="ARBA00008959"/>
    </source>
</evidence>
<name>Q6BHR7_DEBHA</name>
<dbReference type="Gene3D" id="1.20.272.10">
    <property type="match status" value="1"/>
</dbReference>
<keyword evidence="5 10" id="KW-0227">DNA damage</keyword>
<feature type="domain" description="UBZ4-type" evidence="12">
    <location>
        <begin position="2"/>
        <end position="29"/>
    </location>
</feature>
<evidence type="ECO:0000256" key="7">
    <source>
        <dbReference type="ARBA" id="ARBA00022833"/>
    </source>
</evidence>
<dbReference type="GO" id="GO:0005524">
    <property type="term" value="F:ATP binding"/>
    <property type="evidence" value="ECO:0007669"/>
    <property type="project" value="UniProtKB-KW"/>
</dbReference>
<dbReference type="FunFam" id="1.20.272.10:FF:000001">
    <property type="entry name" value="Putative AAA family ATPase"/>
    <property type="match status" value="1"/>
</dbReference>
<keyword evidence="2" id="KW-0235">DNA replication</keyword>
<feature type="region of interest" description="Disordered" evidence="11">
    <location>
        <begin position="30"/>
        <end position="95"/>
    </location>
</feature>
<dbReference type="GO" id="GO:0005634">
    <property type="term" value="C:nucleus"/>
    <property type="evidence" value="ECO:0007669"/>
    <property type="project" value="TreeGrafter"/>
</dbReference>
<dbReference type="GO" id="GO:0006271">
    <property type="term" value="P:DNA strand elongation involved in DNA replication"/>
    <property type="evidence" value="ECO:0007669"/>
    <property type="project" value="UniProtKB-ARBA"/>
</dbReference>
<dbReference type="Gene3D" id="3.40.50.300">
    <property type="entry name" value="P-loop containing nucleotide triphosphate hydrolases"/>
    <property type="match status" value="1"/>
</dbReference>
<evidence type="ECO:0000256" key="9">
    <source>
        <dbReference type="ARBA" id="ARBA00023204"/>
    </source>
</evidence>
<sequence length="786" mass="89297">MDTECPLCFKIFPRSLLEQHVNSCLDLQDRNTSNNVKLPTKHDKEETGDPKVHNTEASSRQKHDVFTSLGLKMDSFDPKKQKTDSKASNNTKGKPTLTSLLIAEKRMKGYGSGEKKIKIEEEHSNTSTKAGFNKRIIVDDDQEQRTKKAAFPQEIENKVPVEKTQSSNDGPKQSNALTKNQEFMRLKREAELPLAQRLRPKSLDEYYGQEKLVGENGILKNIIKSDQIPSFILWGVPGVGKTSLARIISQTSNCKFLEVSGAEGNAKRLREVFTMADNERRLTGRKTILFLDEIHRFNKAVQDLLLPVIEKGIVTVIGATTENPSFTLNNALLSRMHTFIMEPLLKEDIVKIINRGLLVVNKSRKLVFGLHLIALDKDAIDYIASLSAGDSRVALNILESINAYLSSVQYSRFSGYEEGEKAIQIPKTLGVIKVCLQNLKPLLETRNYQKMYDKQGESHYDTISAFHKSVRGSDADAAVFYLVKMLVGGEDPLFIARRMIVIASEDVGLRDSSCLPFAIATKEALEFVGMPEGEIILAHCATKLARAPKSTKSYRALRSAQSLFKENPDTTSIPIPLHLRNAPTKLMKEFGYGDNYKYNPSFTHGKVKQDYMPKELRNVKFMEETHLGTTNDPSVDSYDYEMLSQERNDYLNFKRKWREASKNSRKSSGSIERARQKPRKRATKVNIDTLNHDSNSNNLEANNTEKDLCQGNNELPRYSYDEFLSKEDQPEYFDGEEIDEYSDDPNCSHNFECSYDEFLNKEDQPDYFDGAQCDEDYPIFYDNEEQ</sequence>
<dbReference type="InterPro" id="IPR008921">
    <property type="entry name" value="DNA_pol3_clamp-load_cplx_C"/>
</dbReference>
<feature type="compositionally biased region" description="Polar residues" evidence="11">
    <location>
        <begin position="163"/>
        <end position="179"/>
    </location>
</feature>
<dbReference type="VEuPathDB" id="FungiDB:DEHA2G16302g"/>
<evidence type="ECO:0000256" key="8">
    <source>
        <dbReference type="ARBA" id="ARBA00022840"/>
    </source>
</evidence>
<dbReference type="HOGENOM" id="CLU_017985_0_1_1"/>
<evidence type="ECO:0000256" key="3">
    <source>
        <dbReference type="ARBA" id="ARBA00022723"/>
    </source>
</evidence>
<dbReference type="Proteomes" id="UP000000599">
    <property type="component" value="Chromosome G"/>
</dbReference>
<dbReference type="AlphaFoldDB" id="Q6BHR7"/>
<dbReference type="Pfam" id="PF12002">
    <property type="entry name" value="MgsA_C"/>
    <property type="match status" value="1"/>
</dbReference>
<evidence type="ECO:0000256" key="2">
    <source>
        <dbReference type="ARBA" id="ARBA00022705"/>
    </source>
</evidence>
<keyword evidence="4" id="KW-0547">Nucleotide-binding</keyword>
<dbReference type="SMART" id="SM00382">
    <property type="entry name" value="AAA"/>
    <property type="match status" value="1"/>
</dbReference>
<feature type="compositionally biased region" description="Basic and acidic residues" evidence="11">
    <location>
        <begin position="74"/>
        <end position="85"/>
    </location>
</feature>
<dbReference type="Pfam" id="PF00004">
    <property type="entry name" value="AAA"/>
    <property type="match status" value="1"/>
</dbReference>
<evidence type="ECO:0000256" key="11">
    <source>
        <dbReference type="SAM" id="MobiDB-lite"/>
    </source>
</evidence>
<comment type="similarity">
    <text evidence="1">Belongs to the AAA ATPase family. RarA/MGS1/WRNIP1 subfamily.</text>
</comment>
<gene>
    <name evidence="13" type="ordered locus">DEHA2G16302g</name>
</gene>
<dbReference type="InterPro" id="IPR003959">
    <property type="entry name" value="ATPase_AAA_core"/>
</dbReference>
<dbReference type="CDD" id="cd00009">
    <property type="entry name" value="AAA"/>
    <property type="match status" value="1"/>
</dbReference>
<dbReference type="InterPro" id="IPR032423">
    <property type="entry name" value="AAA_assoc_2"/>
</dbReference>
<evidence type="ECO:0000259" key="12">
    <source>
        <dbReference type="PROSITE" id="PS51908"/>
    </source>
</evidence>
<evidence type="ECO:0000256" key="4">
    <source>
        <dbReference type="ARBA" id="ARBA00022741"/>
    </source>
</evidence>
<evidence type="ECO:0000313" key="13">
    <source>
        <dbReference type="EMBL" id="CAG90750.2"/>
    </source>
</evidence>
<protein>
    <submittedName>
        <fullName evidence="13">DEHA2G16302p</fullName>
    </submittedName>
</protein>
<dbReference type="GO" id="GO:0016887">
    <property type="term" value="F:ATP hydrolysis activity"/>
    <property type="evidence" value="ECO:0007669"/>
    <property type="project" value="InterPro"/>
</dbReference>
<dbReference type="CDD" id="cd18139">
    <property type="entry name" value="HLD_clamp_RarA"/>
    <property type="match status" value="1"/>
</dbReference>
<keyword evidence="9 10" id="KW-0234">DNA repair</keyword>
<evidence type="ECO:0000256" key="6">
    <source>
        <dbReference type="ARBA" id="ARBA00022771"/>
    </source>
</evidence>
<dbReference type="PROSITE" id="PS51908">
    <property type="entry name" value="ZF_UBZ4"/>
    <property type="match status" value="1"/>
</dbReference>
<keyword evidence="8" id="KW-0067">ATP-binding</keyword>
<dbReference type="Gene3D" id="1.10.3710.10">
    <property type="entry name" value="DNA polymerase III clamp loader subunits, C-terminal domain"/>
    <property type="match status" value="1"/>
</dbReference>
<feature type="region of interest" description="Disordered" evidence="11">
    <location>
        <begin position="661"/>
        <end position="683"/>
    </location>
</feature>
<dbReference type="EMBL" id="CR382139">
    <property type="protein sequence ID" value="CAG90750.2"/>
    <property type="molecule type" value="Genomic_DNA"/>
</dbReference>
<proteinExistence type="inferred from homology"/>
<keyword evidence="14" id="KW-1185">Reference proteome</keyword>
<dbReference type="Pfam" id="PF16193">
    <property type="entry name" value="AAA_assoc_2"/>
    <property type="match status" value="1"/>
</dbReference>
<dbReference type="FunFam" id="3.40.50.300:FF:000137">
    <property type="entry name" value="Replication-associated recombination protein A"/>
    <property type="match status" value="1"/>
</dbReference>
<dbReference type="GeneID" id="2905178"/>
<feature type="compositionally biased region" description="Polar residues" evidence="11">
    <location>
        <begin position="86"/>
        <end position="95"/>
    </location>
</feature>
<feature type="compositionally biased region" description="Basic and acidic residues" evidence="11">
    <location>
        <begin position="40"/>
        <end position="65"/>
    </location>
</feature>
<keyword evidence="3" id="KW-0479">Metal-binding</keyword>
<dbReference type="STRING" id="284592.Q6BHR7"/>
<organism evidence="13 14">
    <name type="scientific">Debaryomyces hansenii (strain ATCC 36239 / CBS 767 / BCRC 21394 / JCM 1990 / NBRC 0083 / IGC 2968)</name>
    <name type="common">Yeast</name>
    <name type="synonym">Torulaspora hansenii</name>
    <dbReference type="NCBI Taxonomy" id="284592"/>
    <lineage>
        <taxon>Eukaryota</taxon>
        <taxon>Fungi</taxon>
        <taxon>Dikarya</taxon>
        <taxon>Ascomycota</taxon>
        <taxon>Saccharomycotina</taxon>
        <taxon>Pichiomycetes</taxon>
        <taxon>Debaryomycetaceae</taxon>
        <taxon>Debaryomyces</taxon>
    </lineage>
</organism>
<dbReference type="FunCoup" id="Q6BHR7">
    <property type="interactions" value="875"/>
</dbReference>
<dbReference type="RefSeq" id="XP_462254.2">
    <property type="nucleotide sequence ID" value="XM_462254.1"/>
</dbReference>
<feature type="region of interest" description="Disordered" evidence="11">
    <location>
        <begin position="141"/>
        <end position="179"/>
    </location>
</feature>
<dbReference type="GO" id="GO:0017116">
    <property type="term" value="F:single-stranded DNA helicase activity"/>
    <property type="evidence" value="ECO:0007669"/>
    <property type="project" value="TreeGrafter"/>
</dbReference>
<dbReference type="PANTHER" id="PTHR13779">
    <property type="entry name" value="WERNER HELICASE-INTERACTING PROTEIN 1 FAMILY MEMBER"/>
    <property type="match status" value="1"/>
</dbReference>
<reference evidence="13 14" key="1">
    <citation type="journal article" date="2004" name="Nature">
        <title>Genome evolution in yeasts.</title>
        <authorList>
            <consortium name="Genolevures"/>
            <person name="Dujon B."/>
            <person name="Sherman D."/>
            <person name="Fischer G."/>
            <person name="Durrens P."/>
            <person name="Casaregola S."/>
            <person name="Lafontaine I."/>
            <person name="de Montigny J."/>
            <person name="Marck C."/>
            <person name="Neuveglise C."/>
            <person name="Talla E."/>
            <person name="Goffard N."/>
            <person name="Frangeul L."/>
            <person name="Aigle M."/>
            <person name="Anthouard V."/>
            <person name="Babour A."/>
            <person name="Barbe V."/>
            <person name="Barnay S."/>
            <person name="Blanchin S."/>
            <person name="Beckerich J.M."/>
            <person name="Beyne E."/>
            <person name="Bleykasten C."/>
            <person name="Boisrame A."/>
            <person name="Boyer J."/>
            <person name="Cattolico L."/>
            <person name="Confanioleri F."/>
            <person name="de Daruvar A."/>
            <person name="Despons L."/>
            <person name="Fabre E."/>
            <person name="Fairhead C."/>
            <person name="Ferry-Dumazet H."/>
            <person name="Groppi A."/>
            <person name="Hantraye F."/>
            <person name="Hennequin C."/>
            <person name="Jauniaux N."/>
            <person name="Joyet P."/>
            <person name="Kachouri R."/>
            <person name="Kerrest A."/>
            <person name="Koszul R."/>
            <person name="Lemaire M."/>
            <person name="Lesur I."/>
            <person name="Ma L."/>
            <person name="Muller H."/>
            <person name="Nicaud J.M."/>
            <person name="Nikolski M."/>
            <person name="Oztas S."/>
            <person name="Ozier-Kalogeropoulos O."/>
            <person name="Pellenz S."/>
            <person name="Potier S."/>
            <person name="Richard G.F."/>
            <person name="Straub M.L."/>
            <person name="Suleau A."/>
            <person name="Swennene D."/>
            <person name="Tekaia F."/>
            <person name="Wesolowski-Louvel M."/>
            <person name="Westhof E."/>
            <person name="Wirth B."/>
            <person name="Zeniou-Meyer M."/>
            <person name="Zivanovic I."/>
            <person name="Bolotin-Fukuhara M."/>
            <person name="Thierry A."/>
            <person name="Bouchier C."/>
            <person name="Caudron B."/>
            <person name="Scarpelli C."/>
            <person name="Gaillardin C."/>
            <person name="Weissenbach J."/>
            <person name="Wincker P."/>
            <person name="Souciet J.L."/>
        </authorList>
    </citation>
    <scope>NUCLEOTIDE SEQUENCE [LARGE SCALE GENOMIC DNA]</scope>
    <source>
        <strain evidence="14">ATCC 36239 / CBS 767 / BCRC 21394 / JCM 1990 / NBRC 0083 / IGC 2968</strain>
    </source>
</reference>
<dbReference type="OMA" id="HNFECSY"/>
<dbReference type="Gene3D" id="1.10.8.60">
    <property type="match status" value="1"/>
</dbReference>